<name>A0A915B763_PARUN</name>
<sequence>MLSTSLVICQPSSMDLINYLPHKLRWNRYLRCLPSCPSTTNAHSLSQISFKFESESASTFDCSTSCNGRSANECMLKYYIYILFSNAIITTLTQHDLNVLHSRHRTIP</sequence>
<organism evidence="1 2">
    <name type="scientific">Parascaris univalens</name>
    <name type="common">Nematode worm</name>
    <dbReference type="NCBI Taxonomy" id="6257"/>
    <lineage>
        <taxon>Eukaryota</taxon>
        <taxon>Metazoa</taxon>
        <taxon>Ecdysozoa</taxon>
        <taxon>Nematoda</taxon>
        <taxon>Chromadorea</taxon>
        <taxon>Rhabditida</taxon>
        <taxon>Spirurina</taxon>
        <taxon>Ascaridomorpha</taxon>
        <taxon>Ascaridoidea</taxon>
        <taxon>Ascarididae</taxon>
        <taxon>Parascaris</taxon>
    </lineage>
</organism>
<protein>
    <submittedName>
        <fullName evidence="2">Uncharacterized protein</fullName>
    </submittedName>
</protein>
<reference evidence="2" key="1">
    <citation type="submission" date="2022-11" db="UniProtKB">
        <authorList>
            <consortium name="WormBaseParasite"/>
        </authorList>
    </citation>
    <scope>IDENTIFICATION</scope>
</reference>
<dbReference type="AlphaFoldDB" id="A0A915B763"/>
<accession>A0A915B763</accession>
<evidence type="ECO:0000313" key="1">
    <source>
        <dbReference type="Proteomes" id="UP000887569"/>
    </source>
</evidence>
<evidence type="ECO:0000313" key="2">
    <source>
        <dbReference type="WBParaSite" id="PgR029_g079_t01"/>
    </source>
</evidence>
<keyword evidence="1" id="KW-1185">Reference proteome</keyword>
<dbReference type="Proteomes" id="UP000887569">
    <property type="component" value="Unplaced"/>
</dbReference>
<dbReference type="WBParaSite" id="PgR029_g079_t01">
    <property type="protein sequence ID" value="PgR029_g079_t01"/>
    <property type="gene ID" value="PgR029_g079"/>
</dbReference>
<proteinExistence type="predicted"/>